<keyword evidence="8" id="KW-1185">Reference proteome</keyword>
<evidence type="ECO:0000256" key="2">
    <source>
        <dbReference type="ARBA" id="ARBA00022448"/>
    </source>
</evidence>
<dbReference type="PANTHER" id="PTHR43820">
    <property type="entry name" value="HIGH-AFFINITY BRANCHED-CHAIN AMINO ACID TRANSPORT ATP-BINDING PROTEIN LIVF"/>
    <property type="match status" value="1"/>
</dbReference>
<dbReference type="InterPro" id="IPR027417">
    <property type="entry name" value="P-loop_NTPase"/>
</dbReference>
<evidence type="ECO:0000256" key="1">
    <source>
        <dbReference type="ARBA" id="ARBA00005417"/>
    </source>
</evidence>
<evidence type="ECO:0000256" key="3">
    <source>
        <dbReference type="ARBA" id="ARBA00022741"/>
    </source>
</evidence>
<evidence type="ECO:0000313" key="8">
    <source>
        <dbReference type="Proteomes" id="UP000756387"/>
    </source>
</evidence>
<evidence type="ECO:0000313" key="7">
    <source>
        <dbReference type="EMBL" id="MBE7324750.1"/>
    </source>
</evidence>
<dbReference type="InterPro" id="IPR003439">
    <property type="entry name" value="ABC_transporter-like_ATP-bd"/>
</dbReference>
<keyword evidence="5" id="KW-0029">Amino-acid transport</keyword>
<dbReference type="InterPro" id="IPR017871">
    <property type="entry name" value="ABC_transporter-like_CS"/>
</dbReference>
<dbReference type="InterPro" id="IPR003593">
    <property type="entry name" value="AAA+_ATPase"/>
</dbReference>
<accession>A0ABR9RUD9</accession>
<dbReference type="Pfam" id="PF00005">
    <property type="entry name" value="ABC_tran"/>
    <property type="match status" value="1"/>
</dbReference>
<sequence>MLVVKGLEVTYGGVAEGLRGVDLTVEDGQLVTVLGSNGAGKTTLLRAISNVLNAFNGVVTGGSIDWDGLNLVRTRADRIVGRGLIQAPEGRGIFGRLTVEENLRVGGFLRSRADQKTQQDHVLELFPDLSGRLREHAGLLSGGQQQMLAIGRALMANPKVLLLDEPSLGLAPKIVDDVADVVRRINQEGTTVVLVEQNASMALSMADYAYVLENGRVSLHGPGPELRDSDEVRRLYLGQGAEEALDAAAVAGQGLGDGTKEQA</sequence>
<keyword evidence="4 7" id="KW-0067">ATP-binding</keyword>
<reference evidence="7 8" key="1">
    <citation type="submission" date="2020-10" db="EMBL/GenBank/DDBJ databases">
        <title>Nocardioides sp. isolated from sludge.</title>
        <authorList>
            <person name="Zhang X."/>
        </authorList>
    </citation>
    <scope>NUCLEOTIDE SEQUENCE [LARGE SCALE GENOMIC DNA]</scope>
    <source>
        <strain evidence="7 8">Y6</strain>
    </source>
</reference>
<comment type="similarity">
    <text evidence="1">Belongs to the ABC transporter superfamily.</text>
</comment>
<dbReference type="EMBL" id="JADCSA010000007">
    <property type="protein sequence ID" value="MBE7324750.1"/>
    <property type="molecule type" value="Genomic_DNA"/>
</dbReference>
<evidence type="ECO:0000256" key="5">
    <source>
        <dbReference type="ARBA" id="ARBA00022970"/>
    </source>
</evidence>
<dbReference type="CDD" id="cd03224">
    <property type="entry name" value="ABC_TM1139_LivF_branched"/>
    <property type="match status" value="1"/>
</dbReference>
<name>A0ABR9RUD9_9ACTN</name>
<protein>
    <submittedName>
        <fullName evidence="7">ABC transporter ATP-binding protein</fullName>
    </submittedName>
</protein>
<dbReference type="PANTHER" id="PTHR43820:SF4">
    <property type="entry name" value="HIGH-AFFINITY BRANCHED-CHAIN AMINO ACID TRANSPORT ATP-BINDING PROTEIN LIVF"/>
    <property type="match status" value="1"/>
</dbReference>
<keyword evidence="3" id="KW-0547">Nucleotide-binding</keyword>
<dbReference type="Proteomes" id="UP000756387">
    <property type="component" value="Unassembled WGS sequence"/>
</dbReference>
<organism evidence="7 8">
    <name type="scientific">Nocardioides malaquae</name>
    <dbReference type="NCBI Taxonomy" id="2773426"/>
    <lineage>
        <taxon>Bacteria</taxon>
        <taxon>Bacillati</taxon>
        <taxon>Actinomycetota</taxon>
        <taxon>Actinomycetes</taxon>
        <taxon>Propionibacteriales</taxon>
        <taxon>Nocardioidaceae</taxon>
        <taxon>Nocardioides</taxon>
    </lineage>
</organism>
<dbReference type="InterPro" id="IPR052156">
    <property type="entry name" value="BCAA_Transport_ATP-bd_LivF"/>
</dbReference>
<evidence type="ECO:0000259" key="6">
    <source>
        <dbReference type="PROSITE" id="PS50893"/>
    </source>
</evidence>
<proteinExistence type="inferred from homology"/>
<keyword evidence="2" id="KW-0813">Transport</keyword>
<dbReference type="SUPFAM" id="SSF52540">
    <property type="entry name" value="P-loop containing nucleoside triphosphate hydrolases"/>
    <property type="match status" value="1"/>
</dbReference>
<evidence type="ECO:0000256" key="4">
    <source>
        <dbReference type="ARBA" id="ARBA00022840"/>
    </source>
</evidence>
<dbReference type="SMART" id="SM00382">
    <property type="entry name" value="AAA"/>
    <property type="match status" value="1"/>
</dbReference>
<dbReference type="PROSITE" id="PS00211">
    <property type="entry name" value="ABC_TRANSPORTER_1"/>
    <property type="match status" value="1"/>
</dbReference>
<gene>
    <name evidence="7" type="ORF">IEQ44_08795</name>
</gene>
<comment type="caution">
    <text evidence="7">The sequence shown here is derived from an EMBL/GenBank/DDBJ whole genome shotgun (WGS) entry which is preliminary data.</text>
</comment>
<dbReference type="PROSITE" id="PS50893">
    <property type="entry name" value="ABC_TRANSPORTER_2"/>
    <property type="match status" value="1"/>
</dbReference>
<dbReference type="Gene3D" id="3.40.50.300">
    <property type="entry name" value="P-loop containing nucleotide triphosphate hydrolases"/>
    <property type="match status" value="1"/>
</dbReference>
<feature type="domain" description="ABC transporter" evidence="6">
    <location>
        <begin position="2"/>
        <end position="239"/>
    </location>
</feature>
<dbReference type="GO" id="GO:0005524">
    <property type="term" value="F:ATP binding"/>
    <property type="evidence" value="ECO:0007669"/>
    <property type="project" value="UniProtKB-KW"/>
</dbReference>